<dbReference type="GO" id="GO:0000978">
    <property type="term" value="F:RNA polymerase II cis-regulatory region sequence-specific DNA binding"/>
    <property type="evidence" value="ECO:0007669"/>
    <property type="project" value="TreeGrafter"/>
</dbReference>
<dbReference type="OrthoDB" id="9994231at2759"/>
<evidence type="ECO:0000256" key="6">
    <source>
        <dbReference type="PROSITE-ProRule" id="PRU00094"/>
    </source>
</evidence>
<keyword evidence="4" id="KW-0862">Zinc</keyword>
<feature type="compositionally biased region" description="Acidic residues" evidence="7">
    <location>
        <begin position="9"/>
        <end position="28"/>
    </location>
</feature>
<feature type="region of interest" description="Disordered" evidence="7">
    <location>
        <begin position="1"/>
        <end position="69"/>
    </location>
</feature>
<keyword evidence="5" id="KW-0539">Nucleus</keyword>
<dbReference type="AlphaFoldDB" id="A0A0C2NB53"/>
<dbReference type="InterPro" id="IPR013088">
    <property type="entry name" value="Znf_NHR/GATA"/>
</dbReference>
<dbReference type="SUPFAM" id="SSF57716">
    <property type="entry name" value="Glucocorticoid receptor-like (DNA-binding domain)"/>
    <property type="match status" value="1"/>
</dbReference>
<protein>
    <submittedName>
        <fullName evidence="9">Transcriptional regulatory protein GAT1</fullName>
    </submittedName>
</protein>
<dbReference type="PANTHER" id="PTHR10071:SF281">
    <property type="entry name" value="BOX A-BINDING FACTOR-RELATED"/>
    <property type="match status" value="1"/>
</dbReference>
<feature type="compositionally biased region" description="Acidic residues" evidence="7">
    <location>
        <begin position="157"/>
        <end position="166"/>
    </location>
</feature>
<evidence type="ECO:0000256" key="7">
    <source>
        <dbReference type="SAM" id="MobiDB-lite"/>
    </source>
</evidence>
<evidence type="ECO:0000256" key="4">
    <source>
        <dbReference type="ARBA" id="ARBA00022833"/>
    </source>
</evidence>
<evidence type="ECO:0000256" key="5">
    <source>
        <dbReference type="ARBA" id="ARBA00023242"/>
    </source>
</evidence>
<dbReference type="EMBL" id="JWZT01000767">
    <property type="protein sequence ID" value="KII73565.1"/>
    <property type="molecule type" value="Genomic_DNA"/>
</dbReference>
<accession>A0A0C2NB53</accession>
<proteinExistence type="predicted"/>
<evidence type="ECO:0000256" key="1">
    <source>
        <dbReference type="ARBA" id="ARBA00004123"/>
    </source>
</evidence>
<keyword evidence="3 6" id="KW-0863">Zinc-finger</keyword>
<organism evidence="9 10">
    <name type="scientific">Thelohanellus kitauei</name>
    <name type="common">Myxosporean</name>
    <dbReference type="NCBI Taxonomy" id="669202"/>
    <lineage>
        <taxon>Eukaryota</taxon>
        <taxon>Metazoa</taxon>
        <taxon>Cnidaria</taxon>
        <taxon>Myxozoa</taxon>
        <taxon>Myxosporea</taxon>
        <taxon>Bivalvulida</taxon>
        <taxon>Platysporina</taxon>
        <taxon>Myxobolidae</taxon>
        <taxon>Thelohanellus</taxon>
    </lineage>
</organism>
<dbReference type="GO" id="GO:0045944">
    <property type="term" value="P:positive regulation of transcription by RNA polymerase II"/>
    <property type="evidence" value="ECO:0007669"/>
    <property type="project" value="TreeGrafter"/>
</dbReference>
<dbReference type="PANTHER" id="PTHR10071">
    <property type="entry name" value="TRANSCRIPTION FACTOR GATA FAMILY MEMBER"/>
    <property type="match status" value="1"/>
</dbReference>
<comment type="caution">
    <text evidence="9">The sequence shown here is derived from an EMBL/GenBank/DDBJ whole genome shotgun (WGS) entry which is preliminary data.</text>
</comment>
<dbReference type="Gene3D" id="3.30.50.10">
    <property type="entry name" value="Erythroid Transcription Factor GATA-1, subunit A"/>
    <property type="match status" value="1"/>
</dbReference>
<dbReference type="SMART" id="SM00401">
    <property type="entry name" value="ZnF_GATA"/>
    <property type="match status" value="1"/>
</dbReference>
<evidence type="ECO:0000256" key="3">
    <source>
        <dbReference type="ARBA" id="ARBA00022771"/>
    </source>
</evidence>
<dbReference type="GO" id="GO:0005634">
    <property type="term" value="C:nucleus"/>
    <property type="evidence" value="ECO:0007669"/>
    <property type="project" value="UniProtKB-SubCell"/>
</dbReference>
<dbReference type="GO" id="GO:0000122">
    <property type="term" value="P:negative regulation of transcription by RNA polymerase II"/>
    <property type="evidence" value="ECO:0007669"/>
    <property type="project" value="TreeGrafter"/>
</dbReference>
<sequence>MTRIKDSNDETDSSEILHEEDGDEENEHDTELHQVSPASDPEPDNMDVPCMRTSDTHGLNAFEDPRHEGRSCLNCGTQNSLIYRMGPNGELLCNQCGLYFRLYGVNRPLDLYYRRRLRRRRLPDVHGILPDETTEDQEPPEHVQSTISSDQDINNQESDDSENNSK</sequence>
<comment type="subcellular location">
    <subcellularLocation>
        <location evidence="1">Nucleus</location>
    </subcellularLocation>
</comment>
<dbReference type="PROSITE" id="PS50114">
    <property type="entry name" value="GATA_ZN_FINGER_2"/>
    <property type="match status" value="1"/>
</dbReference>
<gene>
    <name evidence="9" type="ORF">RF11_12539</name>
</gene>
<dbReference type="Pfam" id="PF00320">
    <property type="entry name" value="GATA"/>
    <property type="match status" value="1"/>
</dbReference>
<name>A0A0C2NB53_THEKT</name>
<dbReference type="InterPro" id="IPR000679">
    <property type="entry name" value="Znf_GATA"/>
</dbReference>
<evidence type="ECO:0000256" key="2">
    <source>
        <dbReference type="ARBA" id="ARBA00022723"/>
    </source>
</evidence>
<dbReference type="CDD" id="cd00202">
    <property type="entry name" value="ZnF_GATA"/>
    <property type="match status" value="1"/>
</dbReference>
<evidence type="ECO:0000313" key="9">
    <source>
        <dbReference type="EMBL" id="KII73565.1"/>
    </source>
</evidence>
<keyword evidence="10" id="KW-1185">Reference proteome</keyword>
<dbReference type="GO" id="GO:0008270">
    <property type="term" value="F:zinc ion binding"/>
    <property type="evidence" value="ECO:0007669"/>
    <property type="project" value="UniProtKB-KW"/>
</dbReference>
<feature type="compositionally biased region" description="Polar residues" evidence="7">
    <location>
        <begin position="143"/>
        <end position="153"/>
    </location>
</feature>
<dbReference type="GO" id="GO:0000981">
    <property type="term" value="F:DNA-binding transcription factor activity, RNA polymerase II-specific"/>
    <property type="evidence" value="ECO:0007669"/>
    <property type="project" value="TreeGrafter"/>
</dbReference>
<dbReference type="PRINTS" id="PR00619">
    <property type="entry name" value="GATAZNFINGER"/>
</dbReference>
<evidence type="ECO:0000259" key="8">
    <source>
        <dbReference type="PROSITE" id="PS50114"/>
    </source>
</evidence>
<keyword evidence="2" id="KW-0479">Metal-binding</keyword>
<reference evidence="9 10" key="1">
    <citation type="journal article" date="2014" name="Genome Biol. Evol.">
        <title>The genome of the myxosporean Thelohanellus kitauei shows adaptations to nutrient acquisition within its fish host.</title>
        <authorList>
            <person name="Yang Y."/>
            <person name="Xiong J."/>
            <person name="Zhou Z."/>
            <person name="Huo F."/>
            <person name="Miao W."/>
            <person name="Ran C."/>
            <person name="Liu Y."/>
            <person name="Zhang J."/>
            <person name="Feng J."/>
            <person name="Wang M."/>
            <person name="Wang M."/>
            <person name="Wang L."/>
            <person name="Yao B."/>
        </authorList>
    </citation>
    <scope>NUCLEOTIDE SEQUENCE [LARGE SCALE GENOMIC DNA]</scope>
    <source>
        <strain evidence="9">Wuqing</strain>
    </source>
</reference>
<feature type="region of interest" description="Disordered" evidence="7">
    <location>
        <begin position="128"/>
        <end position="166"/>
    </location>
</feature>
<evidence type="ECO:0000313" key="10">
    <source>
        <dbReference type="Proteomes" id="UP000031668"/>
    </source>
</evidence>
<dbReference type="Proteomes" id="UP000031668">
    <property type="component" value="Unassembled WGS sequence"/>
</dbReference>
<feature type="domain" description="GATA-type" evidence="8">
    <location>
        <begin position="66"/>
        <end position="120"/>
    </location>
</feature>
<dbReference type="InterPro" id="IPR039355">
    <property type="entry name" value="Transcription_factor_GATA"/>
</dbReference>